<feature type="domain" description="LysM" evidence="6">
    <location>
        <begin position="37"/>
        <end position="80"/>
    </location>
</feature>
<organism evidence="7 8">
    <name type="scientific">Wandonia haliotis</name>
    <dbReference type="NCBI Taxonomy" id="574963"/>
    <lineage>
        <taxon>Bacteria</taxon>
        <taxon>Pseudomonadati</taxon>
        <taxon>Bacteroidota</taxon>
        <taxon>Flavobacteriia</taxon>
        <taxon>Flavobacteriales</taxon>
        <taxon>Crocinitomicaceae</taxon>
        <taxon>Wandonia</taxon>
    </lineage>
</organism>
<evidence type="ECO:0000313" key="8">
    <source>
        <dbReference type="Proteomes" id="UP001501126"/>
    </source>
</evidence>
<sequence>MSSRLLYCLVLCVSFVQFAFAQPGEVEVKEREGKKFYVHVVQQGNTLWGLYNTYKVPVESIIRENPGVESGLSIGQIVWIPVPGEETTTAPVQKTERRTIHKVEQGETLYGISRKYGISVDVLMAKNPGVENGLSIGQELIIEGRTDEQATNSTTPEQVEDQVREQQPVTRVIFEDSLVEHTVLKHETLYSISKRFMVSMDTLVKVNKIKNNKIRTGDVLVIPLKKETITGVVVREVPEADDDLIADSVLLFPRKDQFRVAVLLPMNYDLNGGVYGVSVGASMNKYTSVAVEFYMGIKLALDSLANLGLNAEVSLFDTKSDSLTTSKLLGKMEGSDWDLVIGPLMPGPSKAVASWAKKNKVPILAPVPIPVSNLKSNRFVFASVPSDTRLLEGMADELIKNHAKHNIILVKSGLKADEKNYEIVRKRLNDQLGTGAFRPVLKEINLGSTSGRDIATHIQKDMVNIFVVPSESRVFAANFMTTMNKVRNISRTYDEADIRVYGLRDWDGYDEVKLDYKRRLNLHYPSAVSVNYEEQQVQDFIKIFRDVYKTDPDKYAMQGFDVTMQFVLKYLLKSKKPIEGVINNIHYSTRGVQNGFENNNVFIVRYNNFVIEEAGRVY</sequence>
<accession>A0ABP3Y571</accession>
<dbReference type="PROSITE" id="PS51782">
    <property type="entry name" value="LYSM"/>
    <property type="match status" value="3"/>
</dbReference>
<proteinExistence type="predicted"/>
<dbReference type="InterPro" id="IPR018392">
    <property type="entry name" value="LysM"/>
</dbReference>
<keyword evidence="2" id="KW-0812">Transmembrane</keyword>
<comment type="subcellular location">
    <subcellularLocation>
        <location evidence="1">Membrane</location>
    </subcellularLocation>
</comment>
<name>A0ABP3Y571_9FLAO</name>
<keyword evidence="4" id="KW-0472">Membrane</keyword>
<protein>
    <recommendedName>
        <fullName evidence="6">LysM domain-containing protein</fullName>
    </recommendedName>
</protein>
<dbReference type="PANTHER" id="PTHR33734:SF22">
    <property type="entry name" value="MEMBRANE-BOUND LYTIC MUREIN TRANSGLYCOSYLASE D"/>
    <property type="match status" value="1"/>
</dbReference>
<evidence type="ECO:0000256" key="4">
    <source>
        <dbReference type="ARBA" id="ARBA00023136"/>
    </source>
</evidence>
<dbReference type="SUPFAM" id="SSF53822">
    <property type="entry name" value="Periplasmic binding protein-like I"/>
    <property type="match status" value="1"/>
</dbReference>
<dbReference type="Pfam" id="PF01476">
    <property type="entry name" value="LysM"/>
    <property type="match status" value="3"/>
</dbReference>
<feature type="signal peptide" evidence="5">
    <location>
        <begin position="1"/>
        <end position="21"/>
    </location>
</feature>
<keyword evidence="5" id="KW-0732">Signal</keyword>
<dbReference type="SMART" id="SM00257">
    <property type="entry name" value="LysM"/>
    <property type="match status" value="3"/>
</dbReference>
<dbReference type="CDD" id="cd00118">
    <property type="entry name" value="LysM"/>
    <property type="match status" value="3"/>
</dbReference>
<comment type="caution">
    <text evidence="7">The sequence shown here is derived from an EMBL/GenBank/DDBJ whole genome shotgun (WGS) entry which is preliminary data.</text>
</comment>
<keyword evidence="8" id="KW-1185">Reference proteome</keyword>
<evidence type="ECO:0000259" key="6">
    <source>
        <dbReference type="PROSITE" id="PS51782"/>
    </source>
</evidence>
<dbReference type="Gene3D" id="3.40.50.2300">
    <property type="match status" value="2"/>
</dbReference>
<dbReference type="SUPFAM" id="SSF54106">
    <property type="entry name" value="LysM domain"/>
    <property type="match status" value="3"/>
</dbReference>
<dbReference type="InterPro" id="IPR001828">
    <property type="entry name" value="ANF_lig-bd_rcpt"/>
</dbReference>
<dbReference type="InterPro" id="IPR036779">
    <property type="entry name" value="LysM_dom_sf"/>
</dbReference>
<evidence type="ECO:0000256" key="5">
    <source>
        <dbReference type="SAM" id="SignalP"/>
    </source>
</evidence>
<dbReference type="CDD" id="cd06268">
    <property type="entry name" value="PBP1_ABC_transporter_LIVBP-like"/>
    <property type="match status" value="1"/>
</dbReference>
<dbReference type="EMBL" id="BAAAFH010000022">
    <property type="protein sequence ID" value="GAA0876664.1"/>
    <property type="molecule type" value="Genomic_DNA"/>
</dbReference>
<feature type="chain" id="PRO_5045196505" description="LysM domain-containing protein" evidence="5">
    <location>
        <begin position="22"/>
        <end position="618"/>
    </location>
</feature>
<keyword evidence="3" id="KW-1133">Transmembrane helix</keyword>
<feature type="domain" description="LysM" evidence="6">
    <location>
        <begin position="99"/>
        <end position="142"/>
    </location>
</feature>
<dbReference type="InterPro" id="IPR028082">
    <property type="entry name" value="Peripla_BP_I"/>
</dbReference>
<feature type="domain" description="LysM" evidence="6">
    <location>
        <begin position="179"/>
        <end position="222"/>
    </location>
</feature>
<evidence type="ECO:0000256" key="1">
    <source>
        <dbReference type="ARBA" id="ARBA00004370"/>
    </source>
</evidence>
<dbReference type="RefSeq" id="WP_343789974.1">
    <property type="nucleotide sequence ID" value="NZ_BAAAFH010000022.1"/>
</dbReference>
<evidence type="ECO:0000313" key="7">
    <source>
        <dbReference type="EMBL" id="GAA0876664.1"/>
    </source>
</evidence>
<reference evidence="8" key="1">
    <citation type="journal article" date="2019" name="Int. J. Syst. Evol. Microbiol.">
        <title>The Global Catalogue of Microorganisms (GCM) 10K type strain sequencing project: providing services to taxonomists for standard genome sequencing and annotation.</title>
        <authorList>
            <consortium name="The Broad Institute Genomics Platform"/>
            <consortium name="The Broad Institute Genome Sequencing Center for Infectious Disease"/>
            <person name="Wu L."/>
            <person name="Ma J."/>
        </authorList>
    </citation>
    <scope>NUCLEOTIDE SEQUENCE [LARGE SCALE GENOMIC DNA]</scope>
    <source>
        <strain evidence="8">JCM 16083</strain>
    </source>
</reference>
<dbReference type="PANTHER" id="PTHR33734">
    <property type="entry name" value="LYSM DOMAIN-CONTAINING GPI-ANCHORED PROTEIN 2"/>
    <property type="match status" value="1"/>
</dbReference>
<evidence type="ECO:0000256" key="2">
    <source>
        <dbReference type="ARBA" id="ARBA00022692"/>
    </source>
</evidence>
<evidence type="ECO:0000256" key="3">
    <source>
        <dbReference type="ARBA" id="ARBA00022989"/>
    </source>
</evidence>
<dbReference type="Proteomes" id="UP001501126">
    <property type="component" value="Unassembled WGS sequence"/>
</dbReference>
<gene>
    <name evidence="7" type="ORF">GCM10009118_30740</name>
</gene>
<dbReference type="Pfam" id="PF01094">
    <property type="entry name" value="ANF_receptor"/>
    <property type="match status" value="1"/>
</dbReference>
<dbReference type="Gene3D" id="3.10.350.10">
    <property type="entry name" value="LysM domain"/>
    <property type="match status" value="3"/>
</dbReference>